<reference evidence="8 9" key="1">
    <citation type="submission" date="2023-12" db="EMBL/GenBank/DDBJ databases">
        <title>A high-quality genome assembly for Dillenia turbinata (Dilleniales).</title>
        <authorList>
            <person name="Chanderbali A."/>
        </authorList>
    </citation>
    <scope>NUCLEOTIDE SEQUENCE [LARGE SCALE GENOMIC DNA]</scope>
    <source>
        <strain evidence="8">LSX21</strain>
        <tissue evidence="8">Leaf</tissue>
    </source>
</reference>
<keyword evidence="3 4" id="KW-0371">Homeobox</keyword>
<dbReference type="EMBL" id="JBAMMX010000009">
    <property type="protein sequence ID" value="KAK6933355.1"/>
    <property type="molecule type" value="Genomic_DNA"/>
</dbReference>
<dbReference type="SMART" id="SM00234">
    <property type="entry name" value="START"/>
    <property type="match status" value="1"/>
</dbReference>
<feature type="domain" description="Homeobox" evidence="6">
    <location>
        <begin position="10"/>
        <end position="74"/>
    </location>
</feature>
<comment type="subcellular location">
    <subcellularLocation>
        <location evidence="1 3 4">Nucleus</location>
    </subcellularLocation>
</comment>
<evidence type="ECO:0000256" key="1">
    <source>
        <dbReference type="ARBA" id="ARBA00004123"/>
    </source>
</evidence>
<keyword evidence="3 4" id="KW-0238">DNA-binding</keyword>
<dbReference type="PANTHER" id="PTHR45950:SF10">
    <property type="entry name" value="HOMEOBOX-LEUCINE ZIPPER PROTEIN REVOLUTA"/>
    <property type="match status" value="1"/>
</dbReference>
<feature type="coiled-coil region" evidence="5">
    <location>
        <begin position="91"/>
        <end position="118"/>
    </location>
</feature>
<dbReference type="GO" id="GO:0003677">
    <property type="term" value="F:DNA binding"/>
    <property type="evidence" value="ECO:0007669"/>
    <property type="project" value="UniProtKB-UniRule"/>
</dbReference>
<dbReference type="Proteomes" id="UP001370490">
    <property type="component" value="Unassembled WGS sequence"/>
</dbReference>
<dbReference type="PROSITE" id="PS50071">
    <property type="entry name" value="HOMEOBOX_2"/>
    <property type="match status" value="1"/>
</dbReference>
<evidence type="ECO:0000256" key="2">
    <source>
        <dbReference type="ARBA" id="ARBA00023054"/>
    </source>
</evidence>
<keyword evidence="2 5" id="KW-0175">Coiled coil</keyword>
<evidence type="ECO:0000259" key="6">
    <source>
        <dbReference type="PROSITE" id="PS50071"/>
    </source>
</evidence>
<evidence type="ECO:0000313" key="9">
    <source>
        <dbReference type="Proteomes" id="UP001370490"/>
    </source>
</evidence>
<dbReference type="InterPro" id="IPR044830">
    <property type="entry name" value="HD-Zip_III"/>
</dbReference>
<dbReference type="PROSITE" id="PS50848">
    <property type="entry name" value="START"/>
    <property type="match status" value="1"/>
</dbReference>
<dbReference type="Gene3D" id="3.30.530.20">
    <property type="match status" value="1"/>
</dbReference>
<organism evidence="8 9">
    <name type="scientific">Dillenia turbinata</name>
    <dbReference type="NCBI Taxonomy" id="194707"/>
    <lineage>
        <taxon>Eukaryota</taxon>
        <taxon>Viridiplantae</taxon>
        <taxon>Streptophyta</taxon>
        <taxon>Embryophyta</taxon>
        <taxon>Tracheophyta</taxon>
        <taxon>Spermatophyta</taxon>
        <taxon>Magnoliopsida</taxon>
        <taxon>eudicotyledons</taxon>
        <taxon>Gunneridae</taxon>
        <taxon>Pentapetalae</taxon>
        <taxon>Dilleniales</taxon>
        <taxon>Dilleniaceae</taxon>
        <taxon>Dillenia</taxon>
    </lineage>
</organism>
<dbReference type="GO" id="GO:0008289">
    <property type="term" value="F:lipid binding"/>
    <property type="evidence" value="ECO:0007669"/>
    <property type="project" value="InterPro"/>
</dbReference>
<dbReference type="InterPro" id="IPR001356">
    <property type="entry name" value="HD"/>
</dbReference>
<dbReference type="PANTHER" id="PTHR45950">
    <property type="entry name" value="HOMEOBOX-LEUCINE ZIPPER PROTEIN ATHB-14"/>
    <property type="match status" value="1"/>
</dbReference>
<dbReference type="InterPro" id="IPR009057">
    <property type="entry name" value="Homeodomain-like_sf"/>
</dbReference>
<protein>
    <submittedName>
        <fullName evidence="8">START domain</fullName>
    </submittedName>
</protein>
<dbReference type="SMART" id="SM00389">
    <property type="entry name" value="HOX"/>
    <property type="match status" value="1"/>
</dbReference>
<dbReference type="Gene3D" id="1.10.10.60">
    <property type="entry name" value="Homeodomain-like"/>
    <property type="match status" value="1"/>
</dbReference>
<dbReference type="InterPro" id="IPR023393">
    <property type="entry name" value="START-like_dom_sf"/>
</dbReference>
<dbReference type="Pfam" id="PF01852">
    <property type="entry name" value="START"/>
    <property type="match status" value="1"/>
</dbReference>
<proteinExistence type="predicted"/>
<sequence>MNGNSSGGSGSGGGKYVKYTDEQIEALERVYAVCQNPNSMQRQQIIYEFPVLGNIESKHIKIWFQNRRQGIYRFGCRDKQKRESFQLQVLNRKLSAINKLLLEENDRLQQQVSQLVYENQYMRQQLKHILVIKFCLPVDAPSVSAETADASCEPSGTKSQQSSALNSNTTGLVSLAQETLDEFLPKAMGTSVQWVHIPGMKPGPDSLGDVTISNSCGGVAARACGLVSLEPRETVEILKDRSSWFRDCRKFEVFTKFPAGNEGIIELIYMQVYAPTTLAHACNFWTLRYTSCLEDGSLVVCEKSMYGDGPNLSASEFRRAKMLPSGYVVRPCEGGGSNLHIVDHVNLEAWSVAEVLRPLYESPKLVAQKMTLAALQHVQQVSQERSSDATHAFVWQPAVLRAFSHKLSWLQRCNQWIE</sequence>
<feature type="domain" description="START" evidence="7">
    <location>
        <begin position="165"/>
        <end position="390"/>
    </location>
</feature>
<evidence type="ECO:0000313" key="8">
    <source>
        <dbReference type="EMBL" id="KAK6933355.1"/>
    </source>
</evidence>
<evidence type="ECO:0000256" key="4">
    <source>
        <dbReference type="RuleBase" id="RU000682"/>
    </source>
</evidence>
<keyword evidence="9" id="KW-1185">Reference proteome</keyword>
<dbReference type="InterPro" id="IPR002913">
    <property type="entry name" value="START_lipid-bd_dom"/>
</dbReference>
<evidence type="ECO:0000256" key="5">
    <source>
        <dbReference type="SAM" id="Coils"/>
    </source>
</evidence>
<dbReference type="SUPFAM" id="SSF46689">
    <property type="entry name" value="Homeodomain-like"/>
    <property type="match status" value="1"/>
</dbReference>
<dbReference type="GO" id="GO:0003700">
    <property type="term" value="F:DNA-binding transcription factor activity"/>
    <property type="evidence" value="ECO:0007669"/>
    <property type="project" value="InterPro"/>
</dbReference>
<dbReference type="CDD" id="cd00086">
    <property type="entry name" value="homeodomain"/>
    <property type="match status" value="1"/>
</dbReference>
<accession>A0AAN8VFK8</accession>
<dbReference type="SUPFAM" id="SSF55961">
    <property type="entry name" value="Bet v1-like"/>
    <property type="match status" value="1"/>
</dbReference>
<dbReference type="AlphaFoldDB" id="A0AAN8VFK8"/>
<dbReference type="GO" id="GO:0005634">
    <property type="term" value="C:nucleus"/>
    <property type="evidence" value="ECO:0007669"/>
    <property type="project" value="UniProtKB-SubCell"/>
</dbReference>
<dbReference type="Pfam" id="PF00046">
    <property type="entry name" value="Homeodomain"/>
    <property type="match status" value="1"/>
</dbReference>
<keyword evidence="3 4" id="KW-0539">Nucleus</keyword>
<gene>
    <name evidence="8" type="ORF">RJ641_036249</name>
</gene>
<evidence type="ECO:0000259" key="7">
    <source>
        <dbReference type="PROSITE" id="PS50848"/>
    </source>
</evidence>
<name>A0AAN8VFK8_9MAGN</name>
<evidence type="ECO:0000256" key="3">
    <source>
        <dbReference type="PROSITE-ProRule" id="PRU00108"/>
    </source>
</evidence>
<feature type="DNA-binding region" description="Homeobox" evidence="3">
    <location>
        <begin position="12"/>
        <end position="75"/>
    </location>
</feature>
<comment type="caution">
    <text evidence="8">The sequence shown here is derived from an EMBL/GenBank/DDBJ whole genome shotgun (WGS) entry which is preliminary data.</text>
</comment>